<organism evidence="2 3">
    <name type="scientific">Aspergillus oryzae</name>
    <name type="common">Yellow koji mold</name>
    <dbReference type="NCBI Taxonomy" id="5062"/>
    <lineage>
        <taxon>Eukaryota</taxon>
        <taxon>Fungi</taxon>
        <taxon>Dikarya</taxon>
        <taxon>Ascomycota</taxon>
        <taxon>Pezizomycotina</taxon>
        <taxon>Eurotiomycetes</taxon>
        <taxon>Eurotiomycetidae</taxon>
        <taxon>Eurotiales</taxon>
        <taxon>Aspergillaceae</taxon>
        <taxon>Aspergillus</taxon>
        <taxon>Aspergillus subgen. Circumdati</taxon>
    </lineage>
</organism>
<sequence length="682" mass="75028">MTSERNIVIGIWDLKAAGSSTVENPNTFPSRLENIIYGDKRVPVDREHIKPNGKYRSLVKLFMKFVKGEKVIWLMGTAWLIRSDLLVTAGHNVYDWEYNLGRAREIKASLGYWGEDSVDNTVQFRYGTMVATSSGWLATKDNRINDVAFIKLDRAFDGTDTEMNLFHFKATPVSGERRMGIVGYPGDLDRGNRPYEEFKNVKYDLSQASRNMLVYEISTTKGQSGSPVLLDDYNTSIGTHVNGDFFENSASPIAGEYGNLYHAYIRAIDGHYTPVKRKDEVEYVRVTIPNDPERPYEAAEESLITVGGNVNSNILKLGSPFLGPIGGPIAALAATCVLFAGGVCESALDPEGSVSGSDITAYAHHAILAEAAIQATNRLSREALNKLNFEENVREEYSTLASQVYGIGSKLFPVLMESALRLALEAYHISESGQQSTPSAEAESLPKLGTLQYTKEGSNQDSQTEAFIDSLLQNFWPTQGEERFFDQLGSVIVNGLRTSKTIQTMAPTGLCLLSSLLAPTQSRSQSTELDIYFEDLLDRALMAEATLRAIIFAKKTVRSQTVSISEDEKKAVLQREGFYDLLKAGVQGIGRKVIESTPSVISKLQPLLMELLSPNKATKQLDIPIPGNPTQDLETNLAFARKSVRLPEGPVVQRSTRLGAVASRYGNNHNLDGPSVAFSSLS</sequence>
<dbReference type="VEuPathDB" id="FungiDB:AO090005000385"/>
<dbReference type="Pfam" id="PF13365">
    <property type="entry name" value="Trypsin_2"/>
    <property type="match status" value="1"/>
</dbReference>
<dbReference type="InterPro" id="IPR050966">
    <property type="entry name" value="Glutamyl_endopeptidase"/>
</dbReference>
<dbReference type="eggNOG" id="ENOG502SN2K">
    <property type="taxonomic scope" value="Eukaryota"/>
</dbReference>
<evidence type="ECO:0000313" key="3">
    <source>
        <dbReference type="Proteomes" id="UP000190312"/>
    </source>
</evidence>
<protein>
    <recommendedName>
        <fullName evidence="4">Serine protease</fullName>
    </recommendedName>
</protein>
<evidence type="ECO:0000313" key="2">
    <source>
        <dbReference type="EMBL" id="OOO13318.1"/>
    </source>
</evidence>
<evidence type="ECO:0008006" key="4">
    <source>
        <dbReference type="Google" id="ProtNLM"/>
    </source>
</evidence>
<accession>A0A1S9DW53</accession>
<dbReference type="SUPFAM" id="SSF50494">
    <property type="entry name" value="Trypsin-like serine proteases"/>
    <property type="match status" value="1"/>
</dbReference>
<dbReference type="InterPro" id="IPR009003">
    <property type="entry name" value="Peptidase_S1_PA"/>
</dbReference>
<dbReference type="PANTHER" id="PTHR15462">
    <property type="entry name" value="SERINE PROTEASE"/>
    <property type="match status" value="1"/>
</dbReference>
<dbReference type="Gene3D" id="2.40.10.10">
    <property type="entry name" value="Trypsin-like serine proteases"/>
    <property type="match status" value="2"/>
</dbReference>
<gene>
    <name evidence="2" type="ORF">OAory_01010670</name>
</gene>
<name>A0A1S9DW53_ASPOZ</name>
<comment type="caution">
    <text evidence="2">The sequence shown here is derived from an EMBL/GenBank/DDBJ whole genome shotgun (WGS) entry which is preliminary data.</text>
</comment>
<dbReference type="PANTHER" id="PTHR15462:SF8">
    <property type="entry name" value="SERINE PROTEASE"/>
    <property type="match status" value="1"/>
</dbReference>
<keyword evidence="1" id="KW-0732">Signal</keyword>
<dbReference type="AlphaFoldDB" id="A0A1S9DW53"/>
<dbReference type="EMBL" id="MKZY01000002">
    <property type="protein sequence ID" value="OOO13318.1"/>
    <property type="molecule type" value="Genomic_DNA"/>
</dbReference>
<proteinExistence type="predicted"/>
<dbReference type="InterPro" id="IPR043504">
    <property type="entry name" value="Peptidase_S1_PA_chymotrypsin"/>
</dbReference>
<reference evidence="2 3" key="1">
    <citation type="submission" date="2016-10" db="EMBL/GenBank/DDBJ databases">
        <title>Genome sequencing of Aspergillus oryzae BCC7051.</title>
        <authorList>
            <person name="Thammarongtham C."/>
            <person name="Vorapreeda T."/>
            <person name="Nookaew I."/>
            <person name="Srisuk T."/>
            <person name="Land M."/>
            <person name="Jeennor S."/>
            <person name="Laoteng K."/>
        </authorList>
    </citation>
    <scope>NUCLEOTIDE SEQUENCE [LARGE SCALE GENOMIC DNA]</scope>
    <source>
        <strain evidence="2 3">BCC7051</strain>
    </source>
</reference>
<dbReference type="OrthoDB" id="3693942at2759"/>
<evidence type="ECO:0000256" key="1">
    <source>
        <dbReference type="ARBA" id="ARBA00022729"/>
    </source>
</evidence>
<dbReference type="Proteomes" id="UP000190312">
    <property type="component" value="Unassembled WGS sequence"/>
</dbReference>